<accession>A0A1J4RW54</accession>
<dbReference type="Pfam" id="PF02498">
    <property type="entry name" value="Bro-N"/>
    <property type="match status" value="1"/>
</dbReference>
<evidence type="ECO:0000313" key="4">
    <source>
        <dbReference type="Proteomes" id="UP000182345"/>
    </source>
</evidence>
<evidence type="ECO:0000259" key="2">
    <source>
        <dbReference type="SMART" id="SM01040"/>
    </source>
</evidence>
<feature type="compositionally biased region" description="Basic residues" evidence="1">
    <location>
        <begin position="268"/>
        <end position="277"/>
    </location>
</feature>
<dbReference type="Proteomes" id="UP000182345">
    <property type="component" value="Unassembled WGS sequence"/>
</dbReference>
<dbReference type="SMART" id="SM01040">
    <property type="entry name" value="Bro-N"/>
    <property type="match status" value="1"/>
</dbReference>
<feature type="region of interest" description="Disordered" evidence="1">
    <location>
        <begin position="221"/>
        <end position="243"/>
    </location>
</feature>
<dbReference type="EMBL" id="MNUK01000078">
    <property type="protein sequence ID" value="OIN90269.1"/>
    <property type="molecule type" value="Genomic_DNA"/>
</dbReference>
<comment type="caution">
    <text evidence="3">The sequence shown here is derived from an EMBL/GenBank/DDBJ whole genome shotgun (WGS) entry which is preliminary data.</text>
</comment>
<protein>
    <submittedName>
        <fullName evidence="3">Phage antirepressor protein</fullName>
    </submittedName>
</protein>
<dbReference type="AlphaFoldDB" id="A0A1J4RW54"/>
<reference evidence="3 4" key="1">
    <citation type="journal article" date="2016" name="Environ. Microbiol.">
        <title>Genomic resolution of a cold subsurface aquifer community provides metabolic insights for novel microbes adapted to high CO concentrations.</title>
        <authorList>
            <person name="Probst A.J."/>
            <person name="Castelle C.J."/>
            <person name="Singh A."/>
            <person name="Brown C.T."/>
            <person name="Anantharaman K."/>
            <person name="Sharon I."/>
            <person name="Hug L.A."/>
            <person name="Burstein D."/>
            <person name="Emerson J.B."/>
            <person name="Thomas B.C."/>
            <person name="Banfield J.F."/>
        </authorList>
    </citation>
    <scope>NUCLEOTIDE SEQUENCE [LARGE SCALE GENOMIC DNA]</scope>
    <source>
        <strain evidence="3">CG1_02_44_10</strain>
    </source>
</reference>
<gene>
    <name evidence="3" type="ORF">AUJ42_03450</name>
</gene>
<organism evidence="3 4">
    <name type="scientific">Candidatus Collierbacteria bacterium CG1_02_44_10</name>
    <dbReference type="NCBI Taxonomy" id="1805087"/>
    <lineage>
        <taxon>Bacteria</taxon>
        <taxon>Candidatus Collieribacteriota</taxon>
    </lineage>
</organism>
<feature type="domain" description="Bro-N" evidence="2">
    <location>
        <begin position="14"/>
        <end position="112"/>
    </location>
</feature>
<evidence type="ECO:0000256" key="1">
    <source>
        <dbReference type="SAM" id="MobiDB-lite"/>
    </source>
</evidence>
<evidence type="ECO:0000313" key="3">
    <source>
        <dbReference type="EMBL" id="OIN90269.1"/>
    </source>
</evidence>
<dbReference type="InterPro" id="IPR003497">
    <property type="entry name" value="BRO_N_domain"/>
</dbReference>
<sequence>MEKDREVALFEKKQVRRVWHQKEWWFSVIDVISILTESSVPRRYWSDLKIKLGIEGYSELYEKIVQLKLNSPDGKKRSTDCANTSAMLRIIQSVPSPKAEPFKQWLARIGKDRIDEINDPELAMARMKDLYEKKGYSKEWIEKRSRGIAIRQELTTEWKDRGIKNSREFAILTNEIMQGTFDMKVGEYKDFKGLEKENLRDHMNDLELILTMLAEATTTKLHQERDSRGFTPIRGDAKEGGEIAGNTRKQIEKASGAKISTRLNHFPNQKKLKQGVG</sequence>
<feature type="region of interest" description="Disordered" evidence="1">
    <location>
        <begin position="258"/>
        <end position="277"/>
    </location>
</feature>
<name>A0A1J4RW54_9BACT</name>
<proteinExistence type="predicted"/>